<evidence type="ECO:0000313" key="7">
    <source>
        <dbReference type="EMBL" id="RZC14632.1"/>
    </source>
</evidence>
<evidence type="ECO:0000256" key="5">
    <source>
        <dbReference type="ARBA" id="ARBA00023136"/>
    </source>
</evidence>
<dbReference type="PANTHER" id="PTHR31113:SF20">
    <property type="entry name" value="UPF0496 PROTEIN 2-RELATED"/>
    <property type="match status" value="1"/>
</dbReference>
<gene>
    <name evidence="7" type="ORF">D0Y65_008537</name>
</gene>
<evidence type="ECO:0000256" key="2">
    <source>
        <dbReference type="ARBA" id="ARBA00009074"/>
    </source>
</evidence>
<dbReference type="EMBL" id="QZWG01000004">
    <property type="protein sequence ID" value="RZC14632.1"/>
    <property type="molecule type" value="Genomic_DNA"/>
</dbReference>
<dbReference type="PANTHER" id="PTHR31113">
    <property type="entry name" value="UPF0496 PROTEIN 3-RELATED"/>
    <property type="match status" value="1"/>
</dbReference>
<dbReference type="GO" id="GO:0016020">
    <property type="term" value="C:membrane"/>
    <property type="evidence" value="ECO:0007669"/>
    <property type="project" value="UniProtKB-SubCell"/>
</dbReference>
<sequence>MTNPRWLSLLQRRTGRSRKKEHEEGSFCGTPNVNGEYLEAFRTKSYVEICNIAHRELGNASTNTNSFKMHLTEYLLEPPQQEIVANMKVHRLLVDYFEASLEACRCCETIVQAIHQTRLAYARVTNVVVKLSQTAPYYDQSQNPIHTQLSSFVLLQNNPLSIVQFHDIHDRYMTLLSRLLSKKRKIQRILTIKSVCKKVGGIGLIVSQGVLMVALLVFAFHSVIGFVAAAPCIVGLVMKKRFKRSCERFNTRNSCMKLCEQLDVAAKGVYVVINELDTMSRMVKRLDDEVEHWRQVADICVKNYCKCEILKRVVKEFQDNESNFLDMLEELEEHIYLCFLTVNRFRRLVMEEIMGKQR</sequence>
<comment type="similarity">
    <text evidence="2">Belongs to the UPF0496 family.</text>
</comment>
<dbReference type="InterPro" id="IPR007749">
    <property type="entry name" value="DUF677"/>
</dbReference>
<keyword evidence="5 6" id="KW-0472">Membrane</keyword>
<dbReference type="Pfam" id="PF05055">
    <property type="entry name" value="DUF677"/>
    <property type="match status" value="1"/>
</dbReference>
<organism evidence="7 8">
    <name type="scientific">Glycine soja</name>
    <name type="common">Wild soybean</name>
    <dbReference type="NCBI Taxonomy" id="3848"/>
    <lineage>
        <taxon>Eukaryota</taxon>
        <taxon>Viridiplantae</taxon>
        <taxon>Streptophyta</taxon>
        <taxon>Embryophyta</taxon>
        <taxon>Tracheophyta</taxon>
        <taxon>Spermatophyta</taxon>
        <taxon>Magnoliopsida</taxon>
        <taxon>eudicotyledons</taxon>
        <taxon>Gunneridae</taxon>
        <taxon>Pentapetalae</taxon>
        <taxon>rosids</taxon>
        <taxon>fabids</taxon>
        <taxon>Fabales</taxon>
        <taxon>Fabaceae</taxon>
        <taxon>Papilionoideae</taxon>
        <taxon>50 kb inversion clade</taxon>
        <taxon>NPAAA clade</taxon>
        <taxon>indigoferoid/millettioid clade</taxon>
        <taxon>Phaseoleae</taxon>
        <taxon>Glycine</taxon>
        <taxon>Glycine subgen. Soja</taxon>
    </lineage>
</organism>
<keyword evidence="4 6" id="KW-1133">Transmembrane helix</keyword>
<reference evidence="7 8" key="1">
    <citation type="submission" date="2018-09" db="EMBL/GenBank/DDBJ databases">
        <title>A high-quality reference genome of wild soybean provides a powerful tool to mine soybean genomes.</title>
        <authorList>
            <person name="Xie M."/>
            <person name="Chung C.Y.L."/>
            <person name="Li M.-W."/>
            <person name="Wong F.-L."/>
            <person name="Chan T.-F."/>
            <person name="Lam H.-M."/>
        </authorList>
    </citation>
    <scope>NUCLEOTIDE SEQUENCE [LARGE SCALE GENOMIC DNA]</scope>
    <source>
        <strain evidence="8">cv. W05</strain>
        <tissue evidence="7">Hypocotyl of etiolated seedlings</tissue>
    </source>
</reference>
<dbReference type="Proteomes" id="UP000289340">
    <property type="component" value="Chromosome 4"/>
</dbReference>
<dbReference type="AlphaFoldDB" id="A0A445KUF3"/>
<evidence type="ECO:0000256" key="3">
    <source>
        <dbReference type="ARBA" id="ARBA00022692"/>
    </source>
</evidence>
<evidence type="ECO:0000256" key="6">
    <source>
        <dbReference type="SAM" id="Phobius"/>
    </source>
</evidence>
<evidence type="ECO:0000256" key="1">
    <source>
        <dbReference type="ARBA" id="ARBA00004370"/>
    </source>
</evidence>
<dbReference type="SMR" id="A0A445KUF3"/>
<feature type="transmembrane region" description="Helical" evidence="6">
    <location>
        <begin position="210"/>
        <end position="238"/>
    </location>
</feature>
<comment type="caution">
    <text evidence="7">The sequence shown here is derived from an EMBL/GenBank/DDBJ whole genome shotgun (WGS) entry which is preliminary data.</text>
</comment>
<keyword evidence="3 6" id="KW-0812">Transmembrane</keyword>
<keyword evidence="8" id="KW-1185">Reference proteome</keyword>
<name>A0A445KUF3_GLYSO</name>
<dbReference type="Gramene" id="XM_028371326.1">
    <property type="protein sequence ID" value="XP_028227127.1"/>
    <property type="gene ID" value="LOC114408287"/>
</dbReference>
<accession>A0A445KUF3</accession>
<evidence type="ECO:0000313" key="8">
    <source>
        <dbReference type="Proteomes" id="UP000289340"/>
    </source>
</evidence>
<evidence type="ECO:0000256" key="4">
    <source>
        <dbReference type="ARBA" id="ARBA00022989"/>
    </source>
</evidence>
<proteinExistence type="inferred from homology"/>
<protein>
    <submittedName>
        <fullName evidence="7">UPF0496 protein</fullName>
    </submittedName>
</protein>
<comment type="subcellular location">
    <subcellularLocation>
        <location evidence="1">Membrane</location>
    </subcellularLocation>
</comment>